<evidence type="ECO:0000313" key="2">
    <source>
        <dbReference type="Proteomes" id="UP000271162"/>
    </source>
</evidence>
<protein>
    <submittedName>
        <fullName evidence="3">FAD assembly factor SdhE</fullName>
    </submittedName>
</protein>
<dbReference type="AlphaFoldDB" id="A0A0N4YZB4"/>
<dbReference type="EMBL" id="UYSL01028432">
    <property type="protein sequence ID" value="VDL87527.1"/>
    <property type="molecule type" value="Genomic_DNA"/>
</dbReference>
<dbReference type="Proteomes" id="UP000271162">
    <property type="component" value="Unassembled WGS sequence"/>
</dbReference>
<reference evidence="3" key="1">
    <citation type="submission" date="2017-02" db="UniProtKB">
        <authorList>
            <consortium name="WormBaseParasite"/>
        </authorList>
    </citation>
    <scope>IDENTIFICATION</scope>
</reference>
<name>A0A0N4YZB4_NIPBR</name>
<proteinExistence type="predicted"/>
<keyword evidence="2" id="KW-1185">Reference proteome</keyword>
<dbReference type="WBParaSite" id="NBR_0002258601-mRNA-1">
    <property type="protein sequence ID" value="NBR_0002258601-mRNA-1"/>
    <property type="gene ID" value="NBR_0002258601"/>
</dbReference>
<accession>A0A0N4YZB4</accession>
<sequence>MDYAVDDTTMQLELELEFRRLCGDHDDRHDVLQVCDHLERSV</sequence>
<gene>
    <name evidence="1" type="ORF">NBR_LOCUS22587</name>
</gene>
<organism evidence="3">
    <name type="scientific">Nippostrongylus brasiliensis</name>
    <name type="common">Rat hookworm</name>
    <dbReference type="NCBI Taxonomy" id="27835"/>
    <lineage>
        <taxon>Eukaryota</taxon>
        <taxon>Metazoa</taxon>
        <taxon>Ecdysozoa</taxon>
        <taxon>Nematoda</taxon>
        <taxon>Chromadorea</taxon>
        <taxon>Rhabditida</taxon>
        <taxon>Rhabditina</taxon>
        <taxon>Rhabditomorpha</taxon>
        <taxon>Strongyloidea</taxon>
        <taxon>Heligmosomidae</taxon>
        <taxon>Nippostrongylus</taxon>
    </lineage>
</organism>
<evidence type="ECO:0000313" key="3">
    <source>
        <dbReference type="WBParaSite" id="NBR_0002258601-mRNA-1"/>
    </source>
</evidence>
<reference evidence="1 2" key="2">
    <citation type="submission" date="2018-11" db="EMBL/GenBank/DDBJ databases">
        <authorList>
            <consortium name="Pathogen Informatics"/>
        </authorList>
    </citation>
    <scope>NUCLEOTIDE SEQUENCE [LARGE SCALE GENOMIC DNA]</scope>
</reference>
<evidence type="ECO:0000313" key="1">
    <source>
        <dbReference type="EMBL" id="VDL87527.1"/>
    </source>
</evidence>